<dbReference type="Gramene" id="CMD155CT">
    <property type="protein sequence ID" value="CMD155CT"/>
    <property type="gene ID" value="CMD155C"/>
</dbReference>
<dbReference type="HOGENOM" id="CLU_2226975_0_0_1"/>
<dbReference type="Proteomes" id="UP000007014">
    <property type="component" value="Chromosome 4"/>
</dbReference>
<evidence type="ECO:0000313" key="1">
    <source>
        <dbReference type="EMBL" id="BAM79216.1"/>
    </source>
</evidence>
<accession>M1UP68</accession>
<name>M1UP68_CYAM1</name>
<keyword evidence="2" id="KW-1185">Reference proteome</keyword>
<reference evidence="1 2" key="1">
    <citation type="journal article" date="2004" name="Nature">
        <title>Genome sequence of the ultrasmall unicellular red alga Cyanidioschyzon merolae 10D.</title>
        <authorList>
            <person name="Matsuzaki M."/>
            <person name="Misumi O."/>
            <person name="Shin-i T."/>
            <person name="Maruyama S."/>
            <person name="Takahara M."/>
            <person name="Miyagishima S."/>
            <person name="Mori T."/>
            <person name="Nishida K."/>
            <person name="Yagisawa F."/>
            <person name="Nishida K."/>
            <person name="Yoshida Y."/>
            <person name="Nishimura Y."/>
            <person name="Nakao S."/>
            <person name="Kobayashi T."/>
            <person name="Momoyama Y."/>
            <person name="Higashiyama T."/>
            <person name="Minoda A."/>
            <person name="Sano M."/>
            <person name="Nomoto H."/>
            <person name="Oishi K."/>
            <person name="Hayashi H."/>
            <person name="Ohta F."/>
            <person name="Nishizaka S."/>
            <person name="Haga S."/>
            <person name="Miura S."/>
            <person name="Morishita T."/>
            <person name="Kabeya Y."/>
            <person name="Terasawa K."/>
            <person name="Suzuki Y."/>
            <person name="Ishii Y."/>
            <person name="Asakawa S."/>
            <person name="Takano H."/>
            <person name="Ohta N."/>
            <person name="Kuroiwa H."/>
            <person name="Tanaka K."/>
            <person name="Shimizu N."/>
            <person name="Sugano S."/>
            <person name="Sato N."/>
            <person name="Nozaki H."/>
            <person name="Ogasawara N."/>
            <person name="Kohara Y."/>
            <person name="Kuroiwa T."/>
        </authorList>
    </citation>
    <scope>NUCLEOTIDE SEQUENCE [LARGE SCALE GENOMIC DNA]</scope>
    <source>
        <strain evidence="1 2">10D</strain>
    </source>
</reference>
<gene>
    <name evidence="1" type="ORF">CYME_CMD155C</name>
</gene>
<dbReference type="KEGG" id="cme:CYME_CMD155C"/>
<dbReference type="EMBL" id="AP006486">
    <property type="protein sequence ID" value="BAM79216.1"/>
    <property type="molecule type" value="Genomic_DNA"/>
</dbReference>
<reference evidence="1 2" key="2">
    <citation type="journal article" date="2007" name="BMC Biol.">
        <title>A 100%-complete sequence reveals unusually simple genomic features in the hot-spring red alga Cyanidioschyzon merolae.</title>
        <authorList>
            <person name="Nozaki H."/>
            <person name="Takano H."/>
            <person name="Misumi O."/>
            <person name="Terasawa K."/>
            <person name="Matsuzaki M."/>
            <person name="Maruyama S."/>
            <person name="Nishida K."/>
            <person name="Yagisawa F."/>
            <person name="Yoshida Y."/>
            <person name="Fujiwara T."/>
            <person name="Takio S."/>
            <person name="Tamura K."/>
            <person name="Chung S.J."/>
            <person name="Nakamura S."/>
            <person name="Kuroiwa H."/>
            <person name="Tanaka K."/>
            <person name="Sato N."/>
            <person name="Kuroiwa T."/>
        </authorList>
    </citation>
    <scope>NUCLEOTIDE SEQUENCE [LARGE SCALE GENOMIC DNA]</scope>
    <source>
        <strain evidence="1 2">10D</strain>
    </source>
</reference>
<evidence type="ECO:0000313" key="2">
    <source>
        <dbReference type="Proteomes" id="UP000007014"/>
    </source>
</evidence>
<protein>
    <submittedName>
        <fullName evidence="1">Uncharacterized protein</fullName>
    </submittedName>
</protein>
<proteinExistence type="predicted"/>
<dbReference type="GeneID" id="16992739"/>
<sequence>MGATGGQASAEDTRFSLRSLEPFGQPTRLVNKMHPALKHNRRFSEGLYGEKRKRQQVPAETKVKRLYRSLSRATSACLRLALGMAVQSSIRPGAELPADAVQRRNG</sequence>
<organism evidence="1 2">
    <name type="scientific">Cyanidioschyzon merolae (strain NIES-3377 / 10D)</name>
    <name type="common">Unicellular red alga</name>
    <dbReference type="NCBI Taxonomy" id="280699"/>
    <lineage>
        <taxon>Eukaryota</taxon>
        <taxon>Rhodophyta</taxon>
        <taxon>Bangiophyceae</taxon>
        <taxon>Cyanidiales</taxon>
        <taxon>Cyanidiaceae</taxon>
        <taxon>Cyanidioschyzon</taxon>
    </lineage>
</organism>
<dbReference type="RefSeq" id="XP_005535502.1">
    <property type="nucleotide sequence ID" value="XM_005535445.1"/>
</dbReference>
<dbReference type="AlphaFoldDB" id="M1UP68"/>